<dbReference type="Pfam" id="PF00618">
    <property type="entry name" value="RasGEF_N"/>
    <property type="match status" value="1"/>
</dbReference>
<dbReference type="FunFam" id="2.60.120.10:FF:000015">
    <property type="entry name" value="Rap guanine nucleotide exchange factor 4"/>
    <property type="match status" value="1"/>
</dbReference>
<dbReference type="InterPro" id="IPR018490">
    <property type="entry name" value="cNMP-bd_dom_sf"/>
</dbReference>
<dbReference type="GO" id="GO:0007265">
    <property type="term" value="P:Ras protein signal transduction"/>
    <property type="evidence" value="ECO:0007669"/>
    <property type="project" value="TreeGrafter"/>
</dbReference>
<reference evidence="13" key="1">
    <citation type="submission" date="2022-08" db="UniProtKB">
        <authorList>
            <consortium name="EnsemblMetazoa"/>
        </authorList>
    </citation>
    <scope>IDENTIFICATION</scope>
    <source>
        <strain evidence="13">05x7-T-G4-1.051#20</strain>
    </source>
</reference>
<dbReference type="PRINTS" id="PR00103">
    <property type="entry name" value="CAMPKINASE"/>
</dbReference>
<evidence type="ECO:0000256" key="6">
    <source>
        <dbReference type="ARBA" id="ARBA00023149"/>
    </source>
</evidence>
<feature type="domain" description="Cyclic nucleotide-binding" evidence="10">
    <location>
        <begin position="251"/>
        <end position="310"/>
    </location>
</feature>
<dbReference type="InterPro" id="IPR036964">
    <property type="entry name" value="RASGEF_cat_dom_sf"/>
</dbReference>
<dbReference type="FunFam" id="1.10.8.1240:FF:000001">
    <property type="entry name" value="Rap guanine nucleotide exchange factor (GEF) 4"/>
    <property type="match status" value="1"/>
</dbReference>
<dbReference type="AlphaFoldDB" id="A0A8W8HSP7"/>
<dbReference type="CDD" id="cd06224">
    <property type="entry name" value="REM"/>
    <property type="match status" value="1"/>
</dbReference>
<dbReference type="SUPFAM" id="SSF46785">
    <property type="entry name" value="Winged helix' DNA-binding domain"/>
    <property type="match status" value="2"/>
</dbReference>
<dbReference type="InterPro" id="IPR036390">
    <property type="entry name" value="WH_DNA-bd_sf"/>
</dbReference>
<dbReference type="CDD" id="cd00155">
    <property type="entry name" value="RasGEF"/>
    <property type="match status" value="1"/>
</dbReference>
<dbReference type="InterPro" id="IPR000595">
    <property type="entry name" value="cNMP-bd_dom"/>
</dbReference>
<dbReference type="Gene3D" id="1.20.870.10">
    <property type="entry name" value="Son of sevenless (SoS) protein Chain: S domain 1"/>
    <property type="match status" value="1"/>
</dbReference>
<dbReference type="InterPro" id="IPR023578">
    <property type="entry name" value="Ras_GEF_dom_sf"/>
</dbReference>
<feature type="domain" description="Ras-GEF" evidence="9">
    <location>
        <begin position="954"/>
        <end position="1191"/>
    </location>
</feature>
<dbReference type="PROSITE" id="PS50009">
    <property type="entry name" value="RASGEF_CAT"/>
    <property type="match status" value="1"/>
</dbReference>
<dbReference type="FunFam" id="1.10.840.10:FF:000002">
    <property type="entry name" value="Rap guanine nucleotide exchange factor 4"/>
    <property type="match status" value="1"/>
</dbReference>
<dbReference type="PROSITE" id="PS50042">
    <property type="entry name" value="CNMP_BINDING_3"/>
    <property type="match status" value="2"/>
</dbReference>
<dbReference type="InterPro" id="IPR029071">
    <property type="entry name" value="Ubiquitin-like_domsf"/>
</dbReference>
<dbReference type="SMART" id="SM00049">
    <property type="entry name" value="DEP"/>
    <property type="match status" value="2"/>
</dbReference>
<dbReference type="Pfam" id="PF00610">
    <property type="entry name" value="DEP"/>
    <property type="match status" value="2"/>
</dbReference>
<dbReference type="SMART" id="SM00229">
    <property type="entry name" value="RasGEFN"/>
    <property type="match status" value="1"/>
</dbReference>
<dbReference type="GO" id="GO:0005085">
    <property type="term" value="F:guanyl-nucleotide exchange factor activity"/>
    <property type="evidence" value="ECO:0007669"/>
    <property type="project" value="UniProtKB-KW"/>
</dbReference>
<dbReference type="SUPFAM" id="SSF51206">
    <property type="entry name" value="cAMP-binding domain-like"/>
    <property type="match status" value="2"/>
</dbReference>
<feature type="domain" description="DEP" evidence="11">
    <location>
        <begin position="388"/>
        <end position="463"/>
    </location>
</feature>
<dbReference type="EnsemblMetazoa" id="G10857.3">
    <property type="protein sequence ID" value="G10857.3:cds"/>
    <property type="gene ID" value="G10857"/>
</dbReference>
<evidence type="ECO:0000313" key="14">
    <source>
        <dbReference type="Proteomes" id="UP000005408"/>
    </source>
</evidence>
<dbReference type="InterPro" id="IPR036388">
    <property type="entry name" value="WH-like_DNA-bd_sf"/>
</dbReference>
<keyword evidence="6" id="KW-0114">cAMP</keyword>
<keyword evidence="5" id="KW-0472">Membrane</keyword>
<dbReference type="Pfam" id="PF00027">
    <property type="entry name" value="cNMP_binding"/>
    <property type="match status" value="1"/>
</dbReference>
<evidence type="ECO:0008006" key="15">
    <source>
        <dbReference type="Google" id="ProtNLM"/>
    </source>
</evidence>
<keyword evidence="2" id="KW-0116">cAMP-binding</keyword>
<dbReference type="PROSITE" id="PS00720">
    <property type="entry name" value="RASGEF"/>
    <property type="match status" value="1"/>
</dbReference>
<evidence type="ECO:0000259" key="9">
    <source>
        <dbReference type="PROSITE" id="PS50009"/>
    </source>
</evidence>
<keyword evidence="4" id="KW-0547">Nucleotide-binding</keyword>
<dbReference type="PROSITE" id="PS50186">
    <property type="entry name" value="DEP"/>
    <property type="match status" value="2"/>
</dbReference>
<keyword evidence="3 7" id="KW-0344">Guanine-nucleotide releasing factor</keyword>
<feature type="domain" description="N-terminal Ras-GEF" evidence="12">
    <location>
        <begin position="667"/>
        <end position="802"/>
    </location>
</feature>
<evidence type="ECO:0000259" key="11">
    <source>
        <dbReference type="PROSITE" id="PS50186"/>
    </source>
</evidence>
<dbReference type="Pfam" id="PF00617">
    <property type="entry name" value="RasGEF"/>
    <property type="match status" value="1"/>
</dbReference>
<sequence>MKVKRTQSLSHSWKTLSKLNLTTTFKRTLIPRKSLTPDLSHLSKEQVFSSDGFDICLGYLAYELDLKQNGQKLCIYTLQGSKKLLEGVITPLERLSTTANQLQYSPAISRQGQGRRKSSAVARLNGQSNPAAPITSIPSEKLKRAGRVLRTVLLTRAPHMVRDRKYHLRTYRKCMVGTEMVEWLLQQSPIVHSRNQAVGIWQALCEEGIIVHELNNSCEFMLVDCNDRSEYSGERFSELFVPGRKNNDSVLEIFFLRSNTQRGDAIIVSTLAPGTCFGESILTNKPRYGTVTTREFTELIRVEQKDFKILWEGSKKLLEGVITPLERLSTTANQLQYSPAISRQGQGRRKSSAVARLNGQSNPAAPITSIPSEKLKRAGRVLRTVLLTRAPHMVRDRKYHLRTYRKCMVGTEMVEWLLQQSPIVHSRNQAVGIWQALCEEGIIVHVCREHQFKDKYLFYRFCEDDQGVGTVPNHAQKKECEEELQDTLITLAQIGPDAMMRMILRKLPHDRTLDDLEIIYEELLHIKALSHLSTSVKRELASVLVFESHAKAGTVLFNQGDEGKSWYIILKGSVNVVIYGKGAVCTLHEGDDFGKLALLNDAPRAATIVLREDNCHFLRVDKEDFNRILRDVEANTVRLKEHGQDVLVLEKIPTKSQAADGTMQSHYKYSVMAGTPEKMLEHLLETRLDNTKSEETTDSFLEDFLLTHVIFMPTEKLCPALLSYYDAKSLKTDEQDAGDYGLTQKKSVVQFVQEWHNLAEDIFNEDEQVQVFLQELHSYVDEDCASFPCLASELTVLEGMMSCEKGFQFINTPEVGKRRISPSVMLTKKMANELYLDSINKKQPIKANDENIVKIYCADHTYSTLRLPMSSSVHSLIEHAREKLGLGSEELVLCEIKSSGDRVLYKEDDLCVTTGLSLNGLLFISPRKHLDALTPHPEQEGPSIGTANILELLSTKEIAYHMTIHDWQLFICVQEYELIYQVLGRSNFNKITANLDLFLRRFNEVQYWVVTEMVLAQNVGKRVQLLRKFIKVAAHCKEFQNLHSFFAIVMGLSNIAVSRLSQTWEKLPGKFKKMFADFETLMDPSRNHRVYRLSVSKLTPPIIPFMPLLMKDLTFTHDGNKTYFDGLVNFEKMHMIAQTIRNVRICRSRRLDLEPPNTAKSSTEVQDYIRNLQVIDNQRVLTQLSYKLEPRRT</sequence>
<evidence type="ECO:0000256" key="8">
    <source>
        <dbReference type="SAM" id="MobiDB-lite"/>
    </source>
</evidence>
<dbReference type="Gene3D" id="1.10.840.10">
    <property type="entry name" value="Ras guanine-nucleotide exchange factors catalytic domain"/>
    <property type="match status" value="1"/>
</dbReference>
<evidence type="ECO:0000256" key="3">
    <source>
        <dbReference type="ARBA" id="ARBA00022658"/>
    </source>
</evidence>
<dbReference type="Gene3D" id="2.60.120.10">
    <property type="entry name" value="Jelly Rolls"/>
    <property type="match status" value="2"/>
</dbReference>
<evidence type="ECO:0000313" key="13">
    <source>
        <dbReference type="EnsemblMetazoa" id="G10857.3:cds"/>
    </source>
</evidence>
<protein>
    <recommendedName>
        <fullName evidence="15">Rap guanine nucleotide exchange factor 4</fullName>
    </recommendedName>
</protein>
<dbReference type="SUPFAM" id="SSF54236">
    <property type="entry name" value="Ubiquitin-like"/>
    <property type="match status" value="1"/>
</dbReference>
<evidence type="ECO:0000256" key="5">
    <source>
        <dbReference type="ARBA" id="ARBA00023136"/>
    </source>
</evidence>
<dbReference type="PANTHER" id="PTHR23113:SF327">
    <property type="entry name" value="EXCHANGE PROTEIN DIRECTLY ACTIVATED BY CAMP, ISOFORM E"/>
    <property type="match status" value="1"/>
</dbReference>
<dbReference type="CDD" id="cd04437">
    <property type="entry name" value="DEP_Epac"/>
    <property type="match status" value="1"/>
</dbReference>
<dbReference type="GO" id="GO:0030552">
    <property type="term" value="F:cAMP binding"/>
    <property type="evidence" value="ECO:0007669"/>
    <property type="project" value="UniProtKB-KW"/>
</dbReference>
<comment type="subcellular location">
    <subcellularLocation>
        <location evidence="1">Membrane</location>
    </subcellularLocation>
</comment>
<dbReference type="InterPro" id="IPR019804">
    <property type="entry name" value="Ras_G-nucl-exch_fac_CS"/>
</dbReference>
<dbReference type="InterPro" id="IPR014710">
    <property type="entry name" value="RmlC-like_jellyroll"/>
</dbReference>
<feature type="domain" description="Cyclic nucleotide-binding" evidence="10">
    <location>
        <begin position="528"/>
        <end position="629"/>
    </location>
</feature>
<dbReference type="Gene3D" id="3.10.20.90">
    <property type="entry name" value="Phosphatidylinositol 3-kinase Catalytic Subunit, Chain A, domain 1"/>
    <property type="match status" value="1"/>
</dbReference>
<keyword evidence="14" id="KW-1185">Reference proteome</keyword>
<organism evidence="13 14">
    <name type="scientific">Magallana gigas</name>
    <name type="common">Pacific oyster</name>
    <name type="synonym">Crassostrea gigas</name>
    <dbReference type="NCBI Taxonomy" id="29159"/>
    <lineage>
        <taxon>Eukaryota</taxon>
        <taxon>Metazoa</taxon>
        <taxon>Spiralia</taxon>
        <taxon>Lophotrochozoa</taxon>
        <taxon>Mollusca</taxon>
        <taxon>Bivalvia</taxon>
        <taxon>Autobranchia</taxon>
        <taxon>Pteriomorphia</taxon>
        <taxon>Ostreida</taxon>
        <taxon>Ostreoidea</taxon>
        <taxon>Ostreidae</taxon>
        <taxon>Magallana</taxon>
    </lineage>
</organism>
<evidence type="ECO:0000256" key="1">
    <source>
        <dbReference type="ARBA" id="ARBA00004370"/>
    </source>
</evidence>
<evidence type="ECO:0000259" key="12">
    <source>
        <dbReference type="PROSITE" id="PS50212"/>
    </source>
</evidence>
<evidence type="ECO:0000259" key="10">
    <source>
        <dbReference type="PROSITE" id="PS50042"/>
    </source>
</evidence>
<dbReference type="PROSITE" id="PS50212">
    <property type="entry name" value="RASGEF_NTER"/>
    <property type="match status" value="1"/>
</dbReference>
<evidence type="ECO:0000256" key="4">
    <source>
        <dbReference type="ARBA" id="ARBA00022741"/>
    </source>
</evidence>
<dbReference type="PANTHER" id="PTHR23113">
    <property type="entry name" value="GUANINE NUCLEOTIDE EXCHANGE FACTOR"/>
    <property type="match status" value="1"/>
</dbReference>
<dbReference type="InterPro" id="IPR000591">
    <property type="entry name" value="DEP_dom"/>
</dbReference>
<dbReference type="InterPro" id="IPR000651">
    <property type="entry name" value="Ras-like_Gua-exchang_fac_N"/>
</dbReference>
<dbReference type="SMART" id="SM00100">
    <property type="entry name" value="cNMP"/>
    <property type="match status" value="1"/>
</dbReference>
<name>A0A8W8HSP7_MAGGI</name>
<evidence type="ECO:0000256" key="2">
    <source>
        <dbReference type="ARBA" id="ARBA00022566"/>
    </source>
</evidence>
<dbReference type="Proteomes" id="UP000005408">
    <property type="component" value="Unassembled WGS sequence"/>
</dbReference>
<dbReference type="Gene3D" id="1.10.8.1240">
    <property type="match status" value="1"/>
</dbReference>
<evidence type="ECO:0000256" key="7">
    <source>
        <dbReference type="PROSITE-ProRule" id="PRU00168"/>
    </source>
</evidence>
<accession>A0A8W8HSP7</accession>
<dbReference type="InterPro" id="IPR008937">
    <property type="entry name" value="Ras-like_GEF"/>
</dbReference>
<feature type="domain" description="DEP" evidence="11">
    <location>
        <begin position="155"/>
        <end position="244"/>
    </location>
</feature>
<dbReference type="Gene3D" id="1.10.10.10">
    <property type="entry name" value="Winged helix-like DNA-binding domain superfamily/Winged helix DNA-binding domain"/>
    <property type="match status" value="2"/>
</dbReference>
<dbReference type="SUPFAM" id="SSF48366">
    <property type="entry name" value="Ras GEF"/>
    <property type="match status" value="1"/>
</dbReference>
<dbReference type="InterPro" id="IPR001895">
    <property type="entry name" value="RASGEF_cat_dom"/>
</dbReference>
<dbReference type="SMART" id="SM00147">
    <property type="entry name" value="RasGEF"/>
    <property type="match status" value="1"/>
</dbReference>
<feature type="region of interest" description="Disordered" evidence="8">
    <location>
        <begin position="108"/>
        <end position="135"/>
    </location>
</feature>
<dbReference type="CDD" id="cd00038">
    <property type="entry name" value="CAP_ED"/>
    <property type="match status" value="2"/>
</dbReference>
<dbReference type="GO" id="GO:0005886">
    <property type="term" value="C:plasma membrane"/>
    <property type="evidence" value="ECO:0007669"/>
    <property type="project" value="TreeGrafter"/>
</dbReference>
<proteinExistence type="predicted"/>